<sequence>MARENPDFIGGFFVSGIRFREPKMFFDKRKRLPTHLCAGSRSWIFRYLS</sequence>
<accession>A0A810PN28</accession>
<keyword evidence="2" id="KW-1185">Reference proteome</keyword>
<organism evidence="1 2">
    <name type="scientific">Vescimonas fastidiosa</name>
    <dbReference type="NCBI Taxonomy" id="2714353"/>
    <lineage>
        <taxon>Bacteria</taxon>
        <taxon>Bacillati</taxon>
        <taxon>Bacillota</taxon>
        <taxon>Clostridia</taxon>
        <taxon>Eubacteriales</taxon>
        <taxon>Oscillospiraceae</taxon>
        <taxon>Vescimonas</taxon>
    </lineage>
</organism>
<evidence type="ECO:0000313" key="2">
    <source>
        <dbReference type="Proteomes" id="UP000681343"/>
    </source>
</evidence>
<name>A0A810PN28_9FIRM</name>
<evidence type="ECO:0000313" key="1">
    <source>
        <dbReference type="EMBL" id="BCK78299.1"/>
    </source>
</evidence>
<dbReference type="EMBL" id="AP023415">
    <property type="protein sequence ID" value="BCK78299.1"/>
    <property type="molecule type" value="Genomic_DNA"/>
</dbReference>
<dbReference type="Proteomes" id="UP000681343">
    <property type="component" value="Chromosome"/>
</dbReference>
<gene>
    <name evidence="1" type="ORF">MM35RIKEN_04910</name>
</gene>
<dbReference type="KEGG" id="vfa:MM35RIKEN_04910"/>
<dbReference type="AlphaFoldDB" id="A0A810PN28"/>
<reference evidence="1" key="1">
    <citation type="submission" date="2020-09" db="EMBL/GenBank/DDBJ databases">
        <title>New species isolated from human feces.</title>
        <authorList>
            <person name="Kitahara M."/>
            <person name="Shigeno Y."/>
            <person name="Shime M."/>
            <person name="Matsumoto Y."/>
            <person name="Nakamura S."/>
            <person name="Motooka D."/>
            <person name="Fukuoka S."/>
            <person name="Nishikawa H."/>
            <person name="Benno Y."/>
        </authorList>
    </citation>
    <scope>NUCLEOTIDE SEQUENCE</scope>
    <source>
        <strain evidence="1">MM35</strain>
    </source>
</reference>
<proteinExistence type="predicted"/>
<protein>
    <submittedName>
        <fullName evidence="1">Uncharacterized protein</fullName>
    </submittedName>
</protein>